<accession>A0A6I8V2Z1</accession>
<keyword evidence="2" id="KW-1185">Reference proteome</keyword>
<keyword evidence="1" id="KW-0732">Signal</keyword>
<dbReference type="AlphaFoldDB" id="A0A6I8V2Z1"/>
<dbReference type="KEGG" id="dpo:6897481"/>
<dbReference type="PANTHER" id="PTHR21398">
    <property type="entry name" value="AGAP007094-PA"/>
    <property type="match status" value="1"/>
</dbReference>
<gene>
    <name evidence="3" type="primary">LOC6897481</name>
</gene>
<feature type="chain" id="PRO_5026223448" evidence="1">
    <location>
        <begin position="29"/>
        <end position="227"/>
    </location>
</feature>
<reference evidence="3" key="2">
    <citation type="submission" date="2025-08" db="UniProtKB">
        <authorList>
            <consortium name="RefSeq"/>
        </authorList>
    </citation>
    <scope>IDENTIFICATION</scope>
    <source>
        <strain evidence="3">MV-25-SWS-2005</strain>
        <tissue evidence="3">Whole body</tissue>
    </source>
</reference>
<dbReference type="InParanoid" id="A0A6I8V2Z1"/>
<organism evidence="2 3">
    <name type="scientific">Drosophila pseudoobscura pseudoobscura</name>
    <name type="common">Fruit fly</name>
    <dbReference type="NCBI Taxonomy" id="46245"/>
    <lineage>
        <taxon>Eukaryota</taxon>
        <taxon>Metazoa</taxon>
        <taxon>Ecdysozoa</taxon>
        <taxon>Arthropoda</taxon>
        <taxon>Hexapoda</taxon>
        <taxon>Insecta</taxon>
        <taxon>Pterygota</taxon>
        <taxon>Neoptera</taxon>
        <taxon>Endopterygota</taxon>
        <taxon>Diptera</taxon>
        <taxon>Brachycera</taxon>
        <taxon>Muscomorpha</taxon>
        <taxon>Ephydroidea</taxon>
        <taxon>Drosophilidae</taxon>
        <taxon>Drosophila</taxon>
        <taxon>Sophophora</taxon>
    </lineage>
</organism>
<dbReference type="PANTHER" id="PTHR21398:SF11">
    <property type="entry name" value="HDC15381-RELATED"/>
    <property type="match status" value="1"/>
</dbReference>
<proteinExistence type="predicted"/>
<dbReference type="Proteomes" id="UP000001819">
    <property type="component" value="Chromosome 2"/>
</dbReference>
<name>A0A6I8V2Z1_DROPS</name>
<dbReference type="Pfam" id="PF07841">
    <property type="entry name" value="DM4_12"/>
    <property type="match status" value="1"/>
</dbReference>
<evidence type="ECO:0000256" key="1">
    <source>
        <dbReference type="SAM" id="SignalP"/>
    </source>
</evidence>
<feature type="signal peptide" evidence="1">
    <location>
        <begin position="1"/>
        <end position="28"/>
    </location>
</feature>
<dbReference type="InterPro" id="IPR006631">
    <property type="entry name" value="DM4_12"/>
</dbReference>
<evidence type="ECO:0000313" key="2">
    <source>
        <dbReference type="Proteomes" id="UP000001819"/>
    </source>
</evidence>
<protein>
    <submittedName>
        <fullName evidence="3">Uncharacterized protein</fullName>
    </submittedName>
</protein>
<dbReference type="RefSeq" id="XP_002137630.2">
    <property type="nucleotide sequence ID" value="XM_002137594.3"/>
</dbReference>
<evidence type="ECO:0000313" key="3">
    <source>
        <dbReference type="RefSeq" id="XP_002137630.2"/>
    </source>
</evidence>
<sequence length="227" mass="25391">MHSGSQRLELMVPVALLLLLVAVDGCSGAANSLFTPAGNATSSSNLSLSRSKRVALFDGQGVLKFVCGIAYPIPQEDTVLSVWGFVNYQNQFTPPPVPIYWWSFWNTSTFESVAREWRRDMQTQLRQDETRTWLYDVIETSLEQLDAENGGVCLLRSICEISQRPFQQSNIFSEILNAVLVPPLDNVAGKYLHARDGGRAGADCRRTYSDCSNKLWSRLNHISKISL</sequence>
<reference evidence="2" key="1">
    <citation type="submission" date="2024-06" db="UniProtKB">
        <authorList>
            <consortium name="RefSeq"/>
        </authorList>
    </citation>
    <scope>NUCLEOTIDE SEQUENCE [LARGE SCALE GENOMIC DNA]</scope>
    <source>
        <strain evidence="2">MV2-25</strain>
    </source>
</reference>
<dbReference type="SMART" id="SM00718">
    <property type="entry name" value="DM4_12"/>
    <property type="match status" value="1"/>
</dbReference>